<feature type="transmembrane region" description="Helical" evidence="5">
    <location>
        <begin position="61"/>
        <end position="80"/>
    </location>
</feature>
<dbReference type="InterPro" id="IPR036259">
    <property type="entry name" value="MFS_trans_sf"/>
</dbReference>
<dbReference type="Pfam" id="PF07690">
    <property type="entry name" value="MFS_1"/>
    <property type="match status" value="1"/>
</dbReference>
<dbReference type="PROSITE" id="PS50850">
    <property type="entry name" value="MFS"/>
    <property type="match status" value="1"/>
</dbReference>
<comment type="subcellular location">
    <subcellularLocation>
        <location evidence="1">Cell membrane</location>
        <topology evidence="1">Multi-pass membrane protein</topology>
    </subcellularLocation>
</comment>
<feature type="transmembrane region" description="Helical" evidence="5">
    <location>
        <begin position="85"/>
        <end position="108"/>
    </location>
</feature>
<evidence type="ECO:0000259" key="6">
    <source>
        <dbReference type="PROSITE" id="PS50850"/>
    </source>
</evidence>
<evidence type="ECO:0000256" key="1">
    <source>
        <dbReference type="ARBA" id="ARBA00004651"/>
    </source>
</evidence>
<feature type="transmembrane region" description="Helical" evidence="5">
    <location>
        <begin position="437"/>
        <end position="460"/>
    </location>
</feature>
<name>A0ABT4TXT7_9ACTN</name>
<feature type="transmembrane region" description="Helical" evidence="5">
    <location>
        <begin position="205"/>
        <end position="223"/>
    </location>
</feature>
<keyword evidence="8" id="KW-1185">Reference proteome</keyword>
<feature type="domain" description="Major facilitator superfamily (MFS) profile" evidence="6">
    <location>
        <begin position="19"/>
        <end position="464"/>
    </location>
</feature>
<dbReference type="Proteomes" id="UP001527866">
    <property type="component" value="Unassembled WGS sequence"/>
</dbReference>
<dbReference type="RefSeq" id="WP_270683409.1">
    <property type="nucleotide sequence ID" value="NZ_JAQFWQ010000004.1"/>
</dbReference>
<organism evidence="7 8">
    <name type="scientific">Nocardiopsis endophytica</name>
    <dbReference type="NCBI Taxonomy" id="3018445"/>
    <lineage>
        <taxon>Bacteria</taxon>
        <taxon>Bacillati</taxon>
        <taxon>Actinomycetota</taxon>
        <taxon>Actinomycetes</taxon>
        <taxon>Streptosporangiales</taxon>
        <taxon>Nocardiopsidaceae</taxon>
        <taxon>Nocardiopsis</taxon>
    </lineage>
</organism>
<feature type="transmembrane region" description="Helical" evidence="5">
    <location>
        <begin position="412"/>
        <end position="431"/>
    </location>
</feature>
<dbReference type="InterPro" id="IPR020846">
    <property type="entry name" value="MFS_dom"/>
</dbReference>
<reference evidence="7 8" key="1">
    <citation type="submission" date="2023-01" db="EMBL/GenBank/DDBJ databases">
        <title>Draft genome sequence of Nocardiopsis sp. RSe5-2 isolated from halophytes.</title>
        <authorList>
            <person name="Duangmal K."/>
            <person name="Chantavorakit T."/>
        </authorList>
    </citation>
    <scope>NUCLEOTIDE SEQUENCE [LARGE SCALE GENOMIC DNA]</scope>
    <source>
        <strain evidence="7 8">RSe5-2</strain>
    </source>
</reference>
<comment type="caution">
    <text evidence="7">The sequence shown here is derived from an EMBL/GenBank/DDBJ whole genome shotgun (WGS) entry which is preliminary data.</text>
</comment>
<keyword evidence="2 5" id="KW-0812">Transmembrane</keyword>
<gene>
    <name evidence="7" type="ORF">O4J56_02530</name>
</gene>
<evidence type="ECO:0000256" key="3">
    <source>
        <dbReference type="ARBA" id="ARBA00022989"/>
    </source>
</evidence>
<feature type="transmembrane region" description="Helical" evidence="5">
    <location>
        <begin position="336"/>
        <end position="356"/>
    </location>
</feature>
<accession>A0ABT4TXT7</accession>
<evidence type="ECO:0000256" key="5">
    <source>
        <dbReference type="SAM" id="Phobius"/>
    </source>
</evidence>
<dbReference type="CDD" id="cd17321">
    <property type="entry name" value="MFS_MMR_MDR_like"/>
    <property type="match status" value="1"/>
</dbReference>
<dbReference type="InterPro" id="IPR001958">
    <property type="entry name" value="Tet-R_TetA/multi-R_MdtG-like"/>
</dbReference>
<dbReference type="PRINTS" id="PR01035">
    <property type="entry name" value="TCRTETA"/>
</dbReference>
<dbReference type="PANTHER" id="PTHR42718">
    <property type="entry name" value="MAJOR FACILITATOR SUPERFAMILY MULTIDRUG TRANSPORTER MFSC"/>
    <property type="match status" value="1"/>
</dbReference>
<protein>
    <submittedName>
        <fullName evidence="7">MFS transporter</fullName>
    </submittedName>
</protein>
<feature type="transmembrane region" description="Helical" evidence="5">
    <location>
        <begin position="235"/>
        <end position="252"/>
    </location>
</feature>
<dbReference type="InterPro" id="IPR011701">
    <property type="entry name" value="MFS"/>
</dbReference>
<proteinExistence type="predicted"/>
<keyword evidence="3 5" id="KW-1133">Transmembrane helix</keyword>
<feature type="transmembrane region" description="Helical" evidence="5">
    <location>
        <begin position="368"/>
        <end position="391"/>
    </location>
</feature>
<keyword evidence="4 5" id="KW-0472">Membrane</keyword>
<feature type="transmembrane region" description="Helical" evidence="5">
    <location>
        <begin position="272"/>
        <end position="297"/>
    </location>
</feature>
<evidence type="ECO:0000313" key="8">
    <source>
        <dbReference type="Proteomes" id="UP001527866"/>
    </source>
</evidence>
<dbReference type="PANTHER" id="PTHR42718:SF49">
    <property type="entry name" value="EXPORT PROTEIN"/>
    <property type="match status" value="1"/>
</dbReference>
<feature type="transmembrane region" description="Helical" evidence="5">
    <location>
        <begin position="309"/>
        <end position="329"/>
    </location>
</feature>
<evidence type="ECO:0000256" key="2">
    <source>
        <dbReference type="ARBA" id="ARBA00022692"/>
    </source>
</evidence>
<feature type="transmembrane region" description="Helical" evidence="5">
    <location>
        <begin position="114"/>
        <end position="131"/>
    </location>
</feature>
<dbReference type="Gene3D" id="1.20.1720.10">
    <property type="entry name" value="Multidrug resistance protein D"/>
    <property type="match status" value="1"/>
</dbReference>
<feature type="transmembrane region" description="Helical" evidence="5">
    <location>
        <begin position="18"/>
        <end position="41"/>
    </location>
</feature>
<dbReference type="SUPFAM" id="SSF103473">
    <property type="entry name" value="MFS general substrate transporter"/>
    <property type="match status" value="1"/>
</dbReference>
<evidence type="ECO:0000313" key="7">
    <source>
        <dbReference type="EMBL" id="MDA2809504.1"/>
    </source>
</evidence>
<evidence type="ECO:0000256" key="4">
    <source>
        <dbReference type="ARBA" id="ARBA00023136"/>
    </source>
</evidence>
<dbReference type="Gene3D" id="1.20.1250.20">
    <property type="entry name" value="MFS general substrate transporter like domains"/>
    <property type="match status" value="1"/>
</dbReference>
<feature type="transmembrane region" description="Helical" evidence="5">
    <location>
        <begin position="143"/>
        <end position="165"/>
    </location>
</feature>
<sequence>MQTVSPTAHALTNARKRVVLISVLLSTLAFPLTITGASLALPDIRSGLDASLASTQWVVNAYNACFAAFLVLSGALADVLGKRRVFLGGAGLFCAAGALSALAPGILVLDASRALAGIGAAAALTGGSSILSEVFDGPARARAFGALGTVLGAGTAFGPTVAGLLVDLAGWRAVFAVPAAVAGAVVLLGLFFPPSPGVPGRRVDWAGAGLFTTALLLLITVLVEGPERGFGSPPVLGAAVAAAVAAALLPLAERRAAAPLLDLPLLANRRFLAFALAAGAIMAVLVPLLVYLPTYLIAVVGLEPGRAGAWLLMLTVPTVALPAVGTALAKRLPAGVTVTGAVLLSGGGAALLAGMGPDSTPLTLLAPFALVGAGAGLTNGILDGLAIGSVAPDRAGTAAGLFNTVRITSETVAIAAVGAVLAALTGGALSGSGATGAMHTVALALGAAAAVAAVCVTVLLRPRR</sequence>
<dbReference type="EMBL" id="JAQFWQ010000004">
    <property type="protein sequence ID" value="MDA2809504.1"/>
    <property type="molecule type" value="Genomic_DNA"/>
</dbReference>
<feature type="transmembrane region" description="Helical" evidence="5">
    <location>
        <begin position="171"/>
        <end position="193"/>
    </location>
</feature>